<sequence length="60" mass="6595">MRVLIACEYSGTVRNAFIARVHMMSLGPDRWRERSRTFAGIAEAMADQWGGAIPTLALAA</sequence>
<accession>A0A0D6MN73</accession>
<protein>
    <submittedName>
        <fullName evidence="1">Uncharacterized protein</fullName>
    </submittedName>
</protein>
<evidence type="ECO:0000313" key="2">
    <source>
        <dbReference type="Proteomes" id="UP000032679"/>
    </source>
</evidence>
<proteinExistence type="predicted"/>
<gene>
    <name evidence="1" type="ORF">Tasa_031_063</name>
</gene>
<comment type="caution">
    <text evidence="1">The sequence shown here is derived from an EMBL/GenBank/DDBJ whole genome shotgun (WGS) entry which is preliminary data.</text>
</comment>
<dbReference type="EMBL" id="BALE01000031">
    <property type="protein sequence ID" value="GAN54845.1"/>
    <property type="molecule type" value="Genomic_DNA"/>
</dbReference>
<name>A0A0D6MN73_9PROT</name>
<dbReference type="RefSeq" id="WP_048849493.1">
    <property type="nucleotide sequence ID" value="NZ_BAQF01000012.1"/>
</dbReference>
<organism evidence="1 2">
    <name type="scientific">Tanticharoenia sakaeratensis NBRC 103193</name>
    <dbReference type="NCBI Taxonomy" id="1231623"/>
    <lineage>
        <taxon>Bacteria</taxon>
        <taxon>Pseudomonadati</taxon>
        <taxon>Pseudomonadota</taxon>
        <taxon>Alphaproteobacteria</taxon>
        <taxon>Acetobacterales</taxon>
        <taxon>Acetobacteraceae</taxon>
        <taxon>Tanticharoenia</taxon>
    </lineage>
</organism>
<dbReference type="Proteomes" id="UP000032679">
    <property type="component" value="Unassembled WGS sequence"/>
</dbReference>
<keyword evidence="2" id="KW-1185">Reference proteome</keyword>
<dbReference type="AlphaFoldDB" id="A0A0D6MN73"/>
<dbReference type="STRING" id="1231623.Tasa_031_063"/>
<evidence type="ECO:0000313" key="1">
    <source>
        <dbReference type="EMBL" id="GAN54845.1"/>
    </source>
</evidence>
<reference evidence="1 2" key="1">
    <citation type="submission" date="2012-10" db="EMBL/GenBank/DDBJ databases">
        <title>Genome sequencing of Tanticharoenia sakaeratensis NBRC 103193.</title>
        <authorList>
            <person name="Azuma Y."/>
            <person name="Hadano H."/>
            <person name="Hirakawa H."/>
            <person name="Matsushita K."/>
        </authorList>
    </citation>
    <scope>NUCLEOTIDE SEQUENCE [LARGE SCALE GENOMIC DNA]</scope>
    <source>
        <strain evidence="1 2">NBRC 103193</strain>
    </source>
</reference>